<reference evidence="4" key="2">
    <citation type="journal article" date="2012" name="PLoS ONE">
        <title>A Deeply Branching Thermophilic Bacterium with an Ancient Acetyl-CoA Pathway Dominates a Subsurface Ecosystem.</title>
        <authorList>
            <person name="Takami H."/>
            <person name="Noguchi H."/>
            <person name="Takaki Y."/>
            <person name="Uchiyama I."/>
            <person name="Toyoda A."/>
            <person name="Nishi S."/>
            <person name="Chee G.-J."/>
            <person name="Arai W."/>
            <person name="Nunoura T."/>
            <person name="Itoh T."/>
            <person name="Hattori M."/>
            <person name="Takai K."/>
        </authorList>
    </citation>
    <scope>NUCLEOTIDE SEQUENCE</scope>
</reference>
<proteinExistence type="predicted"/>
<keyword evidence="3" id="KW-0460">Magnesium</keyword>
<dbReference type="InterPro" id="IPR036412">
    <property type="entry name" value="HAD-like_sf"/>
</dbReference>
<dbReference type="PRINTS" id="PR00413">
    <property type="entry name" value="HADHALOGNASE"/>
</dbReference>
<evidence type="ECO:0000256" key="3">
    <source>
        <dbReference type="ARBA" id="ARBA00022842"/>
    </source>
</evidence>
<evidence type="ECO:0000256" key="2">
    <source>
        <dbReference type="ARBA" id="ARBA00022801"/>
    </source>
</evidence>
<dbReference type="Pfam" id="PF00702">
    <property type="entry name" value="Hydrolase"/>
    <property type="match status" value="1"/>
</dbReference>
<dbReference type="PANTHER" id="PTHR46470:SF3">
    <property type="entry name" value="N-ACYLNEURAMINATE-9-PHOSPHATASE"/>
    <property type="match status" value="1"/>
</dbReference>
<dbReference type="SUPFAM" id="SSF56784">
    <property type="entry name" value="HAD-like"/>
    <property type="match status" value="1"/>
</dbReference>
<dbReference type="InterPro" id="IPR023214">
    <property type="entry name" value="HAD_sf"/>
</dbReference>
<name>H5SRS4_ACEAU</name>
<sequence>MNIKAIFFDLDETLLDTSGCRPPAVEASFRVAAQKYPQLDFEAWRAASEEVKREMHDLWLNSPNSGAELLQEGSYRILQKLGIDDREFARQVSQAYYRTWVSHLKLFPEVKDVLAALRGRFRLGIISNGPSDLQRYKLRLFELEREFNPIVISGEVGVAKPNGEIFRRALELAEVLPSEALYVGDSPTYDIAGAKGAGIMIAWVNRNGQMAENLEVKPDYVISDLRGLLGLAESKKS</sequence>
<dbReference type="AlphaFoldDB" id="H5SRS4"/>
<dbReference type="EMBL" id="AP011802">
    <property type="protein sequence ID" value="BAL58860.1"/>
    <property type="molecule type" value="Genomic_DNA"/>
</dbReference>
<dbReference type="PANTHER" id="PTHR46470">
    <property type="entry name" value="N-ACYLNEURAMINATE-9-PHOSPHATASE"/>
    <property type="match status" value="1"/>
</dbReference>
<keyword evidence="2 4" id="KW-0378">Hydrolase</keyword>
<dbReference type="SFLD" id="SFLDG01135">
    <property type="entry name" value="C1.5.6:_HAD__Beta-PGM__Phospha"/>
    <property type="match status" value="1"/>
</dbReference>
<comment type="cofactor">
    <cofactor evidence="1">
        <name>Mg(2+)</name>
        <dbReference type="ChEBI" id="CHEBI:18420"/>
    </cofactor>
</comment>
<evidence type="ECO:0000313" key="4">
    <source>
        <dbReference type="EMBL" id="BAL58860.1"/>
    </source>
</evidence>
<dbReference type="SFLD" id="SFLDS00003">
    <property type="entry name" value="Haloacid_Dehalogenase"/>
    <property type="match status" value="1"/>
</dbReference>
<protein>
    <submittedName>
        <fullName evidence="4">HAD-superfamily hydrolase, subfamily IA</fullName>
    </submittedName>
</protein>
<organism evidence="4">
    <name type="scientific">Acetithermum autotrophicum</name>
    <dbReference type="NCBI Taxonomy" id="1446466"/>
    <lineage>
        <taxon>Bacteria</taxon>
        <taxon>Candidatus Bipolaricaulota</taxon>
        <taxon>Candidatus Acetithermum</taxon>
    </lineage>
</organism>
<evidence type="ECO:0000256" key="1">
    <source>
        <dbReference type="ARBA" id="ARBA00001946"/>
    </source>
</evidence>
<dbReference type="Gene3D" id="1.20.120.710">
    <property type="entry name" value="Haloacid dehalogenase hydrolase-like domain"/>
    <property type="match status" value="1"/>
</dbReference>
<dbReference type="SFLD" id="SFLDG01129">
    <property type="entry name" value="C1.5:_HAD__Beta-PGM__Phosphata"/>
    <property type="match status" value="1"/>
</dbReference>
<dbReference type="NCBIfam" id="TIGR01509">
    <property type="entry name" value="HAD-SF-IA-v3"/>
    <property type="match status" value="1"/>
</dbReference>
<accession>H5SRS4</accession>
<dbReference type="NCBIfam" id="TIGR01549">
    <property type="entry name" value="HAD-SF-IA-v1"/>
    <property type="match status" value="1"/>
</dbReference>
<dbReference type="InterPro" id="IPR006439">
    <property type="entry name" value="HAD-SF_hydro_IA"/>
</dbReference>
<reference evidence="4" key="1">
    <citation type="journal article" date="2005" name="Environ. Microbiol.">
        <title>Genetic and functional properties of uncultivated thermophilic crenarchaeotes from a subsurface gold mine as revealed by analysis of genome fragments.</title>
        <authorList>
            <person name="Nunoura T."/>
            <person name="Hirayama H."/>
            <person name="Takami H."/>
            <person name="Oida H."/>
            <person name="Nishi S."/>
            <person name="Shimamura S."/>
            <person name="Suzuki Y."/>
            <person name="Inagaki F."/>
            <person name="Takai K."/>
            <person name="Nealson K.H."/>
            <person name="Horikoshi K."/>
        </authorList>
    </citation>
    <scope>NUCLEOTIDE SEQUENCE</scope>
</reference>
<gene>
    <name evidence="4" type="ORF">HGMM_OP3C015</name>
</gene>
<dbReference type="GO" id="GO:0016791">
    <property type="term" value="F:phosphatase activity"/>
    <property type="evidence" value="ECO:0007669"/>
    <property type="project" value="TreeGrafter"/>
</dbReference>
<dbReference type="GO" id="GO:0019752">
    <property type="term" value="P:carboxylic acid metabolic process"/>
    <property type="evidence" value="ECO:0007669"/>
    <property type="project" value="UniProtKB-ARBA"/>
</dbReference>
<dbReference type="Gene3D" id="3.40.50.1000">
    <property type="entry name" value="HAD superfamily/HAD-like"/>
    <property type="match status" value="1"/>
</dbReference>
<dbReference type="InterPro" id="IPR051400">
    <property type="entry name" value="HAD-like_hydrolase"/>
</dbReference>